<dbReference type="GO" id="GO:0003700">
    <property type="term" value="F:DNA-binding transcription factor activity"/>
    <property type="evidence" value="ECO:0007669"/>
    <property type="project" value="InterPro"/>
</dbReference>
<dbReference type="SMART" id="SM00422">
    <property type="entry name" value="HTH_MERR"/>
    <property type="match status" value="1"/>
</dbReference>
<accession>A0A292YSM5</accession>
<keyword evidence="2" id="KW-0805">Transcription regulation</keyword>
<dbReference type="EMBL" id="BDUF01000109">
    <property type="protein sequence ID" value="GAX91773.1"/>
    <property type="molecule type" value="Genomic_DNA"/>
</dbReference>
<dbReference type="RefSeq" id="WP_096183885.1">
    <property type="nucleotide sequence ID" value="NZ_BDUF01000109.1"/>
</dbReference>
<evidence type="ECO:0000313" key="6">
    <source>
        <dbReference type="EMBL" id="GAX91773.1"/>
    </source>
</evidence>
<dbReference type="OrthoDB" id="9806513at2"/>
<sequence length="137" mass="15763">MSDELRRNLALFPIGIVQKLTELTPRQIRYYEQHQLIQPARTAGNQRLFSFNDVERLLEIKKLIDQGLNMAGIKKMMGDQAVPTELPVTEKAQEEAQKVKDLTDQELHDLLKKELILRGRPGMPGSLIQGELSRFFH</sequence>
<dbReference type="AlphaFoldDB" id="A0A292YSM5"/>
<dbReference type="PROSITE" id="PS50937">
    <property type="entry name" value="HTH_MERR_2"/>
    <property type="match status" value="1"/>
</dbReference>
<evidence type="ECO:0000256" key="2">
    <source>
        <dbReference type="ARBA" id="ARBA00023015"/>
    </source>
</evidence>
<protein>
    <submittedName>
        <fullName evidence="6">MerR family transcriptional regulator</fullName>
    </submittedName>
</protein>
<keyword evidence="7" id="KW-1185">Reference proteome</keyword>
<keyword evidence="3" id="KW-0238">DNA-binding</keyword>
<dbReference type="SUPFAM" id="SSF46955">
    <property type="entry name" value="Putative DNA-binding domain"/>
    <property type="match status" value="1"/>
</dbReference>
<dbReference type="CDD" id="cd01105">
    <property type="entry name" value="HTH_GlnR-like"/>
    <property type="match status" value="1"/>
</dbReference>
<dbReference type="Gene3D" id="1.10.1660.10">
    <property type="match status" value="1"/>
</dbReference>
<dbReference type="GO" id="GO:0003677">
    <property type="term" value="F:DNA binding"/>
    <property type="evidence" value="ECO:0007669"/>
    <property type="project" value="UniProtKB-KW"/>
</dbReference>
<proteinExistence type="predicted"/>
<name>A0A292YSM5_9BACL</name>
<dbReference type="InterPro" id="IPR000551">
    <property type="entry name" value="MerR-type_HTH_dom"/>
</dbReference>
<keyword evidence="1" id="KW-0678">Repressor</keyword>
<reference evidence="7" key="1">
    <citation type="submission" date="2017-07" db="EMBL/GenBank/DDBJ databases">
        <title>Draft genome sequence of Effusibacillus lacus strain skLN1.</title>
        <authorList>
            <person name="Watanabe M."/>
            <person name="Kojima H."/>
            <person name="Fukui M."/>
        </authorList>
    </citation>
    <scope>NUCLEOTIDE SEQUENCE [LARGE SCALE GENOMIC DNA]</scope>
    <source>
        <strain evidence="7">skLN1</strain>
    </source>
</reference>
<dbReference type="Pfam" id="PF13411">
    <property type="entry name" value="MerR_1"/>
    <property type="match status" value="1"/>
</dbReference>
<evidence type="ECO:0000256" key="4">
    <source>
        <dbReference type="ARBA" id="ARBA00023163"/>
    </source>
</evidence>
<evidence type="ECO:0000313" key="7">
    <source>
        <dbReference type="Proteomes" id="UP000217785"/>
    </source>
</evidence>
<dbReference type="Proteomes" id="UP000217785">
    <property type="component" value="Unassembled WGS sequence"/>
</dbReference>
<evidence type="ECO:0000256" key="3">
    <source>
        <dbReference type="ARBA" id="ARBA00023125"/>
    </source>
</evidence>
<keyword evidence="4" id="KW-0804">Transcription</keyword>
<organism evidence="6 7">
    <name type="scientific">Effusibacillus lacus</name>
    <dbReference type="NCBI Taxonomy" id="1348429"/>
    <lineage>
        <taxon>Bacteria</taxon>
        <taxon>Bacillati</taxon>
        <taxon>Bacillota</taxon>
        <taxon>Bacilli</taxon>
        <taxon>Bacillales</taxon>
        <taxon>Alicyclobacillaceae</taxon>
        <taxon>Effusibacillus</taxon>
    </lineage>
</organism>
<comment type="caution">
    <text evidence="6">The sequence shown here is derived from an EMBL/GenBank/DDBJ whole genome shotgun (WGS) entry which is preliminary data.</text>
</comment>
<evidence type="ECO:0000259" key="5">
    <source>
        <dbReference type="PROSITE" id="PS50937"/>
    </source>
</evidence>
<dbReference type="InterPro" id="IPR047057">
    <property type="entry name" value="MerR_fam"/>
</dbReference>
<dbReference type="InterPro" id="IPR009061">
    <property type="entry name" value="DNA-bd_dom_put_sf"/>
</dbReference>
<dbReference type="PANTHER" id="PTHR30204">
    <property type="entry name" value="REDOX-CYCLING DRUG-SENSING TRANSCRIPTIONAL ACTIVATOR SOXR"/>
    <property type="match status" value="1"/>
</dbReference>
<dbReference type="PANTHER" id="PTHR30204:SF65">
    <property type="entry name" value="HTH-TYPE TRANSCRIPTIONAL REGULATOR TNRA"/>
    <property type="match status" value="1"/>
</dbReference>
<evidence type="ECO:0000256" key="1">
    <source>
        <dbReference type="ARBA" id="ARBA00022491"/>
    </source>
</evidence>
<gene>
    <name evidence="6" type="ORF">EFBL_3464</name>
</gene>
<feature type="domain" description="HTH merR-type" evidence="5">
    <location>
        <begin position="11"/>
        <end position="79"/>
    </location>
</feature>